<feature type="domain" description="EngB-type G" evidence="11">
    <location>
        <begin position="22"/>
        <end position="194"/>
    </location>
</feature>
<keyword evidence="7 10" id="KW-0342">GTP-binding</keyword>
<dbReference type="SUPFAM" id="SSF52540">
    <property type="entry name" value="P-loop containing nucleoside triphosphate hydrolases"/>
    <property type="match status" value="1"/>
</dbReference>
<evidence type="ECO:0000256" key="8">
    <source>
        <dbReference type="ARBA" id="ARBA00023210"/>
    </source>
</evidence>
<keyword evidence="6" id="KW-0460">Magnesium</keyword>
<gene>
    <name evidence="10" type="primary">engB</name>
    <name evidence="12" type="ORF">C4N25_02410</name>
</gene>
<evidence type="ECO:0000256" key="4">
    <source>
        <dbReference type="ARBA" id="ARBA00022723"/>
    </source>
</evidence>
<dbReference type="PANTHER" id="PTHR11649:SF13">
    <property type="entry name" value="ENGB-TYPE G DOMAIN-CONTAINING PROTEIN"/>
    <property type="match status" value="1"/>
</dbReference>
<reference evidence="12 13" key="1">
    <citation type="submission" date="2018-02" db="EMBL/GenBank/DDBJ databases">
        <title>Complete genome sequencing of Faecalibacterium prausnitzii strains isolated from the human gut.</title>
        <authorList>
            <person name="Fitzgerald B.C."/>
            <person name="Shkoporov A.N."/>
            <person name="Ross P.R."/>
            <person name="Hill C."/>
        </authorList>
    </citation>
    <scope>NUCLEOTIDE SEQUENCE [LARGE SCALE GENOMIC DNA]</scope>
    <source>
        <strain evidence="12 13">APC942/8-14-2</strain>
    </source>
</reference>
<evidence type="ECO:0000256" key="9">
    <source>
        <dbReference type="ARBA" id="ARBA00023306"/>
    </source>
</evidence>
<sequence length="202" mass="22810">MNYNKADFMASYGISSQLPNSDRPEISFSGRSNVGKSSLINKLCSRKNLARVSATPGKTATINFYEVDSCYFVDLPGYGYAKVSNADRERWDDLINSYFEAQRHHTLLVQLLDCRHAPSADDFQMLKYLHYHQIPYVVALTKADKLKKSQLTKTLEEFENTCRPYGCQKVVLTSGENGYGIPELQAILNKAIEAEFADEDAE</sequence>
<dbReference type="GO" id="GO:0005525">
    <property type="term" value="F:GTP binding"/>
    <property type="evidence" value="ECO:0007669"/>
    <property type="project" value="UniProtKB-UniRule"/>
</dbReference>
<evidence type="ECO:0000256" key="7">
    <source>
        <dbReference type="ARBA" id="ARBA00023134"/>
    </source>
</evidence>
<evidence type="ECO:0000256" key="2">
    <source>
        <dbReference type="ARBA" id="ARBA00009638"/>
    </source>
</evidence>
<dbReference type="HAMAP" id="MF_00321">
    <property type="entry name" value="GTPase_EngB"/>
    <property type="match status" value="1"/>
</dbReference>
<evidence type="ECO:0000256" key="6">
    <source>
        <dbReference type="ARBA" id="ARBA00022842"/>
    </source>
</evidence>
<comment type="caution">
    <text evidence="12">The sequence shown here is derived from an EMBL/GenBank/DDBJ whole genome shotgun (WGS) entry which is preliminary data.</text>
</comment>
<dbReference type="EMBL" id="PRKZ01000001">
    <property type="protein sequence ID" value="RAW52278.1"/>
    <property type="molecule type" value="Genomic_DNA"/>
</dbReference>
<evidence type="ECO:0000259" key="11">
    <source>
        <dbReference type="PROSITE" id="PS51706"/>
    </source>
</evidence>
<dbReference type="PANTHER" id="PTHR11649">
    <property type="entry name" value="MSS1/TRME-RELATED GTP-BINDING PROTEIN"/>
    <property type="match status" value="1"/>
</dbReference>
<dbReference type="RefSeq" id="WP_112114837.1">
    <property type="nucleotide sequence ID" value="NZ_PRKZ01000001.1"/>
</dbReference>
<evidence type="ECO:0000313" key="13">
    <source>
        <dbReference type="Proteomes" id="UP000251634"/>
    </source>
</evidence>
<dbReference type="GO" id="GO:0005829">
    <property type="term" value="C:cytosol"/>
    <property type="evidence" value="ECO:0007669"/>
    <property type="project" value="TreeGrafter"/>
</dbReference>
<evidence type="ECO:0000256" key="1">
    <source>
        <dbReference type="ARBA" id="ARBA00001946"/>
    </source>
</evidence>
<evidence type="ECO:0000256" key="5">
    <source>
        <dbReference type="ARBA" id="ARBA00022741"/>
    </source>
</evidence>
<dbReference type="Proteomes" id="UP000251634">
    <property type="component" value="Unassembled WGS sequence"/>
</dbReference>
<keyword evidence="4" id="KW-0479">Metal-binding</keyword>
<dbReference type="InterPro" id="IPR019987">
    <property type="entry name" value="GTP-bd_ribosome_bio_YsxC"/>
</dbReference>
<dbReference type="InterPro" id="IPR027417">
    <property type="entry name" value="P-loop_NTPase"/>
</dbReference>
<comment type="cofactor">
    <cofactor evidence="1">
        <name>Mg(2+)</name>
        <dbReference type="ChEBI" id="CHEBI:18420"/>
    </cofactor>
</comment>
<dbReference type="GO" id="GO:0046872">
    <property type="term" value="F:metal ion binding"/>
    <property type="evidence" value="ECO:0007669"/>
    <property type="project" value="UniProtKB-KW"/>
</dbReference>
<keyword evidence="3 10" id="KW-0132">Cell division</keyword>
<accession>A0A329TUN2</accession>
<dbReference type="InterPro" id="IPR006073">
    <property type="entry name" value="GTP-bd"/>
</dbReference>
<dbReference type="NCBIfam" id="TIGR03598">
    <property type="entry name" value="GTPase_YsxC"/>
    <property type="match status" value="1"/>
</dbReference>
<dbReference type="PROSITE" id="PS51706">
    <property type="entry name" value="G_ENGB"/>
    <property type="match status" value="1"/>
</dbReference>
<dbReference type="Pfam" id="PF01926">
    <property type="entry name" value="MMR_HSR1"/>
    <property type="match status" value="1"/>
</dbReference>
<proteinExistence type="inferred from homology"/>
<dbReference type="InterPro" id="IPR030393">
    <property type="entry name" value="G_ENGB_dom"/>
</dbReference>
<comment type="function">
    <text evidence="10">Necessary for normal cell division and for the maintenance of normal septation.</text>
</comment>
<keyword evidence="9 10" id="KW-0131">Cell cycle</keyword>
<keyword evidence="5 10" id="KW-0547">Nucleotide-binding</keyword>
<keyword evidence="8 10" id="KW-0717">Septation</keyword>
<dbReference type="GO" id="GO:0000917">
    <property type="term" value="P:division septum assembly"/>
    <property type="evidence" value="ECO:0007669"/>
    <property type="project" value="UniProtKB-KW"/>
</dbReference>
<evidence type="ECO:0000313" key="12">
    <source>
        <dbReference type="EMBL" id="RAW52278.1"/>
    </source>
</evidence>
<name>A0A329TUN2_9FIRM</name>
<comment type="similarity">
    <text evidence="2 10">Belongs to the TRAFAC class TrmE-Era-EngA-EngB-Septin-like GTPase superfamily. EngB GTPase family.</text>
</comment>
<evidence type="ECO:0000256" key="10">
    <source>
        <dbReference type="HAMAP-Rule" id="MF_00321"/>
    </source>
</evidence>
<evidence type="ECO:0000256" key="3">
    <source>
        <dbReference type="ARBA" id="ARBA00022618"/>
    </source>
</evidence>
<protein>
    <recommendedName>
        <fullName evidence="10">Probable GTP-binding protein EngB</fullName>
    </recommendedName>
</protein>
<dbReference type="CDD" id="cd01876">
    <property type="entry name" value="YihA_EngB"/>
    <property type="match status" value="1"/>
</dbReference>
<organism evidence="12 13">
    <name type="scientific">Faecalibacterium prausnitzii</name>
    <dbReference type="NCBI Taxonomy" id="853"/>
    <lineage>
        <taxon>Bacteria</taxon>
        <taxon>Bacillati</taxon>
        <taxon>Bacillota</taxon>
        <taxon>Clostridia</taxon>
        <taxon>Eubacteriales</taxon>
        <taxon>Oscillospiraceae</taxon>
        <taxon>Faecalibacterium</taxon>
    </lineage>
</organism>
<dbReference type="Gene3D" id="3.40.50.300">
    <property type="entry name" value="P-loop containing nucleotide triphosphate hydrolases"/>
    <property type="match status" value="1"/>
</dbReference>
<dbReference type="AlphaFoldDB" id="A0A329TUN2"/>